<feature type="non-terminal residue" evidence="2">
    <location>
        <position position="1"/>
    </location>
</feature>
<dbReference type="AlphaFoldDB" id="A0AAD9N125"/>
<dbReference type="InterPro" id="IPR016187">
    <property type="entry name" value="CTDL_fold"/>
</dbReference>
<dbReference type="PROSITE" id="PS50041">
    <property type="entry name" value="C_TYPE_LECTIN_2"/>
    <property type="match status" value="1"/>
</dbReference>
<protein>
    <recommendedName>
        <fullName evidence="1">C-type lectin domain-containing protein</fullName>
    </recommendedName>
</protein>
<evidence type="ECO:0000313" key="2">
    <source>
        <dbReference type="EMBL" id="KAK2150324.1"/>
    </source>
</evidence>
<keyword evidence="3" id="KW-1185">Reference proteome</keyword>
<dbReference type="SUPFAM" id="SSF56436">
    <property type="entry name" value="C-type lectin-like"/>
    <property type="match status" value="1"/>
</dbReference>
<proteinExistence type="predicted"/>
<evidence type="ECO:0000313" key="3">
    <source>
        <dbReference type="Proteomes" id="UP001208570"/>
    </source>
</evidence>
<evidence type="ECO:0000259" key="1">
    <source>
        <dbReference type="PROSITE" id="PS50041"/>
    </source>
</evidence>
<sequence length="185" mass="21313">ANENVFIKELCLVGFYWTVFVWFDGSLLNYNAWDQGEPKRSDPDDDLTAMYGPTDAKWGRWFVCPSYFSSHFVCQLRKKGRQVLRINVLITVSEMSALGTNELGIYMDRLSLNVLFARSKIECVYRCFQQHNCLSANFWLAPLTYNSICVLNGATRREDYAVVGTTGESYYGADVSEWKYLELLD</sequence>
<dbReference type="InterPro" id="IPR016186">
    <property type="entry name" value="C-type_lectin-like/link_sf"/>
</dbReference>
<gene>
    <name evidence="2" type="ORF">LSH36_412g02059</name>
</gene>
<reference evidence="2" key="1">
    <citation type="journal article" date="2023" name="Mol. Biol. Evol.">
        <title>Third-Generation Sequencing Reveals the Adaptive Role of the Epigenome in Three Deep-Sea Polychaetes.</title>
        <authorList>
            <person name="Perez M."/>
            <person name="Aroh O."/>
            <person name="Sun Y."/>
            <person name="Lan Y."/>
            <person name="Juniper S.K."/>
            <person name="Young C.R."/>
            <person name="Angers B."/>
            <person name="Qian P.Y."/>
        </authorList>
    </citation>
    <scope>NUCLEOTIDE SEQUENCE</scope>
    <source>
        <strain evidence="2">P08H-3</strain>
    </source>
</reference>
<dbReference type="Gene3D" id="3.10.100.10">
    <property type="entry name" value="Mannose-Binding Protein A, subunit A"/>
    <property type="match status" value="1"/>
</dbReference>
<dbReference type="InterPro" id="IPR001304">
    <property type="entry name" value="C-type_lectin-like"/>
</dbReference>
<comment type="caution">
    <text evidence="2">The sequence shown here is derived from an EMBL/GenBank/DDBJ whole genome shotgun (WGS) entry which is preliminary data.</text>
</comment>
<organism evidence="2 3">
    <name type="scientific">Paralvinella palmiformis</name>
    <dbReference type="NCBI Taxonomy" id="53620"/>
    <lineage>
        <taxon>Eukaryota</taxon>
        <taxon>Metazoa</taxon>
        <taxon>Spiralia</taxon>
        <taxon>Lophotrochozoa</taxon>
        <taxon>Annelida</taxon>
        <taxon>Polychaeta</taxon>
        <taxon>Sedentaria</taxon>
        <taxon>Canalipalpata</taxon>
        <taxon>Terebellida</taxon>
        <taxon>Terebelliformia</taxon>
        <taxon>Alvinellidae</taxon>
        <taxon>Paralvinella</taxon>
    </lineage>
</organism>
<feature type="domain" description="C-type lectin" evidence="1">
    <location>
        <begin position="20"/>
        <end position="75"/>
    </location>
</feature>
<accession>A0AAD9N125</accession>
<name>A0AAD9N125_9ANNE</name>
<dbReference type="Proteomes" id="UP001208570">
    <property type="component" value="Unassembled WGS sequence"/>
</dbReference>
<dbReference type="EMBL" id="JAODUP010000412">
    <property type="protein sequence ID" value="KAK2150324.1"/>
    <property type="molecule type" value="Genomic_DNA"/>
</dbReference>